<dbReference type="InterPro" id="IPR053008">
    <property type="entry name" value="Phomopsin_biosynth_assoc"/>
</dbReference>
<evidence type="ECO:0000313" key="2">
    <source>
        <dbReference type="Proteomes" id="UP000235786"/>
    </source>
</evidence>
<sequence>PPWQSCGENTESANERGCSFDQISFAWQTPECFDAPLVAEFAAWEDWTFYTESGGNTTIPRSEALLGKRTLYVSWRYHMVHCTFIWKQMHRAYERGWIDSHIHDYNHTLHCGRILLEKGHMDDEVITEGLILYPVCARV</sequence>
<dbReference type="AlphaFoldDB" id="A0A2J6R6M1"/>
<dbReference type="OrthoDB" id="3501153at2759"/>
<feature type="non-terminal residue" evidence="1">
    <location>
        <position position="139"/>
    </location>
</feature>
<gene>
    <name evidence="1" type="ORF">L207DRAFT_376537</name>
</gene>
<dbReference type="PANTHER" id="PTHR35896">
    <property type="entry name" value="IG-LIKE DOMAIN-CONTAINING PROTEIN"/>
    <property type="match status" value="1"/>
</dbReference>
<proteinExistence type="predicted"/>
<keyword evidence="2" id="KW-1185">Reference proteome</keyword>
<feature type="non-terminal residue" evidence="1">
    <location>
        <position position="1"/>
    </location>
</feature>
<dbReference type="Proteomes" id="UP000235786">
    <property type="component" value="Unassembled WGS sequence"/>
</dbReference>
<organism evidence="1 2">
    <name type="scientific">Hyaloscypha variabilis (strain UAMH 11265 / GT02V1 / F)</name>
    <name type="common">Meliniomyces variabilis</name>
    <dbReference type="NCBI Taxonomy" id="1149755"/>
    <lineage>
        <taxon>Eukaryota</taxon>
        <taxon>Fungi</taxon>
        <taxon>Dikarya</taxon>
        <taxon>Ascomycota</taxon>
        <taxon>Pezizomycotina</taxon>
        <taxon>Leotiomycetes</taxon>
        <taxon>Helotiales</taxon>
        <taxon>Hyaloscyphaceae</taxon>
        <taxon>Hyaloscypha</taxon>
        <taxon>Hyaloscypha variabilis</taxon>
    </lineage>
</organism>
<dbReference type="EMBL" id="KZ613954">
    <property type="protein sequence ID" value="PMD34177.1"/>
    <property type="molecule type" value="Genomic_DNA"/>
</dbReference>
<dbReference type="STRING" id="1149755.A0A2J6R6M1"/>
<accession>A0A2J6R6M1</accession>
<protein>
    <submittedName>
        <fullName evidence="1">Uncharacterized protein</fullName>
    </submittedName>
</protein>
<name>A0A2J6R6M1_HYAVF</name>
<evidence type="ECO:0000313" key="1">
    <source>
        <dbReference type="EMBL" id="PMD34177.1"/>
    </source>
</evidence>
<reference evidence="1 2" key="1">
    <citation type="submission" date="2016-04" db="EMBL/GenBank/DDBJ databases">
        <title>A degradative enzymes factory behind the ericoid mycorrhizal symbiosis.</title>
        <authorList>
            <consortium name="DOE Joint Genome Institute"/>
            <person name="Martino E."/>
            <person name="Morin E."/>
            <person name="Grelet G."/>
            <person name="Kuo A."/>
            <person name="Kohler A."/>
            <person name="Daghino S."/>
            <person name="Barry K."/>
            <person name="Choi C."/>
            <person name="Cichocki N."/>
            <person name="Clum A."/>
            <person name="Copeland A."/>
            <person name="Hainaut M."/>
            <person name="Haridas S."/>
            <person name="Labutti K."/>
            <person name="Lindquist E."/>
            <person name="Lipzen A."/>
            <person name="Khouja H.-R."/>
            <person name="Murat C."/>
            <person name="Ohm R."/>
            <person name="Olson A."/>
            <person name="Spatafora J."/>
            <person name="Veneault-Fourrey C."/>
            <person name="Henrissat B."/>
            <person name="Grigoriev I."/>
            <person name="Martin F."/>
            <person name="Perotto S."/>
        </authorList>
    </citation>
    <scope>NUCLEOTIDE SEQUENCE [LARGE SCALE GENOMIC DNA]</scope>
    <source>
        <strain evidence="1 2">F</strain>
    </source>
</reference>
<dbReference type="PANTHER" id="PTHR35896:SF3">
    <property type="entry name" value="MAJOR FACILITATOR SUPERFAMILY TRANSPORTER"/>
    <property type="match status" value="1"/>
</dbReference>